<comment type="subcellular location">
    <subcellularLocation>
        <location evidence="1">Cell membrane</location>
        <topology evidence="1">Multi-pass membrane protein</topology>
    </subcellularLocation>
</comment>
<feature type="domain" description="Membrane transport protein MMPL" evidence="8">
    <location>
        <begin position="669"/>
        <end position="983"/>
    </location>
</feature>
<protein>
    <recommendedName>
        <fullName evidence="8">Membrane transport protein MMPL domain-containing protein</fullName>
    </recommendedName>
</protein>
<proteinExistence type="inferred from homology"/>
<dbReference type="EMBL" id="MVHS01000016">
    <property type="protein sequence ID" value="ORA71032.1"/>
    <property type="molecule type" value="Genomic_DNA"/>
</dbReference>
<dbReference type="Gene3D" id="1.20.1640.10">
    <property type="entry name" value="Multidrug efflux transporter AcrB transmembrane domain"/>
    <property type="match status" value="2"/>
</dbReference>
<feature type="transmembrane region" description="Helical" evidence="7">
    <location>
        <begin position="875"/>
        <end position="895"/>
    </location>
</feature>
<dbReference type="Proteomes" id="UP000192801">
    <property type="component" value="Unassembled WGS sequence"/>
</dbReference>
<name>A0A1X0DFS6_9MYCO</name>
<evidence type="ECO:0000313" key="10">
    <source>
        <dbReference type="Proteomes" id="UP000192801"/>
    </source>
</evidence>
<evidence type="ECO:0000259" key="8">
    <source>
        <dbReference type="Pfam" id="PF03176"/>
    </source>
</evidence>
<dbReference type="InterPro" id="IPR050545">
    <property type="entry name" value="Mycobact_MmpL"/>
</dbReference>
<feature type="transmembrane region" description="Helical" evidence="7">
    <location>
        <begin position="318"/>
        <end position="341"/>
    </location>
</feature>
<keyword evidence="10" id="KW-1185">Reference proteome</keyword>
<dbReference type="PANTHER" id="PTHR33406:SF6">
    <property type="entry name" value="MEMBRANE PROTEIN YDGH-RELATED"/>
    <property type="match status" value="1"/>
</dbReference>
<dbReference type="AlphaFoldDB" id="A0A1X0DFS6"/>
<evidence type="ECO:0000256" key="5">
    <source>
        <dbReference type="ARBA" id="ARBA00022989"/>
    </source>
</evidence>
<feature type="transmembrane region" description="Helical" evidence="7">
    <location>
        <begin position="243"/>
        <end position="265"/>
    </location>
</feature>
<comment type="caution">
    <text evidence="9">The sequence shown here is derived from an EMBL/GenBank/DDBJ whole genome shotgun (WGS) entry which is preliminary data.</text>
</comment>
<accession>A0A1X0DFS6</accession>
<dbReference type="STRING" id="444597.BST26_09125"/>
<keyword evidence="6 7" id="KW-0472">Membrane</keyword>
<evidence type="ECO:0000256" key="4">
    <source>
        <dbReference type="ARBA" id="ARBA00022692"/>
    </source>
</evidence>
<sequence>MLPAIGRLVVAHPVLVILAWVATAVVLTLTIPPLAVVAQRNPPPLLPADAPVLMAGNAMQSAFGEAGSGNVAVVVLHDGHGLSPGDESVYRDLVARLRADTDDVESIQDFVAIPELREVMTSKDQQAWTLPISLTGTMGTPGGQAAFRGAMRIVEEATAHTALTADVVGPAATLEDVNDIGAGDQHLIEIATVVLVLTILILVYRNVAAMLMPLLTIGVSLVVAQQVVAGLGLLGLGLGPQTLMLMTGMMMGAGVDYAVFLFSRYQELLRAGQRSDDALVAALQTIGEVITGSAGTVALTFVGLGLATLGVFATVGPALTVTIATGFLASMTLLPAQIVIAGRRGWIAPRRDLTGRLWRRTGVAVVRRPGRYLAVSLAALLGLAACTGFAKFNFDDRITLPAEAASNRGYDAMTAHFPISTTLQQFVVIHAPDQDLRSPRALGDLEQLAARVAQLPGIDAVRGLTRPTGETLEQSRATYQAGEVGGKLRDASSQIARNDGNLSQLSDGADKLAEVLGQVRDQVSGSLGSIRILLGALTELQTKVGGGLTLAEIDRTATLVDNMQTMGGALDQSIERMSRLHTWAAPMVTALNASPVCDADPGCVAGRADLTQLAESGDNPPMQALKALVQQLKNTKSSTTLGDSVRKLGRSLATVSASARSLGLGGAGGTQNKLVEALNGAGTLAESSRKLADGVQLLVDRTREVGGGLDQASQFLLAMKRDPATPSMAGFYIPPEVLSHSEFEKAAKLFVSADGHTVRYLVQTALNPFGTEAMDQVDQIIGAARSALPNTTLAGAEISMVGFSAVNHDIRDYYTSDLRFIVVLTLVVVFLILALLLRAVVAPLYLVASVVLSYASALGIGVAVFQFGLGQHLHWSVPAMAFLVLVAVGADYNLLLISRIRQESGRGVRTGTIRTVAATGGVITSAGLIFAASMLALTVSSISTVVQMGFVIGVGLLLDTFLVRTVTVPALCVLVGDANWWPSGRYRTRSKAPLT</sequence>
<feature type="transmembrane region" description="Helical" evidence="7">
    <location>
        <begin position="186"/>
        <end position="204"/>
    </location>
</feature>
<evidence type="ECO:0000256" key="1">
    <source>
        <dbReference type="ARBA" id="ARBA00004651"/>
    </source>
</evidence>
<feature type="transmembrane region" description="Helical" evidence="7">
    <location>
        <begin position="844"/>
        <end position="869"/>
    </location>
</feature>
<feature type="transmembrane region" description="Helical" evidence="7">
    <location>
        <begin position="916"/>
        <end position="941"/>
    </location>
</feature>
<evidence type="ECO:0000256" key="3">
    <source>
        <dbReference type="ARBA" id="ARBA00022475"/>
    </source>
</evidence>
<dbReference type="InterPro" id="IPR004869">
    <property type="entry name" value="MMPL_dom"/>
</dbReference>
<feature type="transmembrane region" description="Helical" evidence="7">
    <location>
        <begin position="372"/>
        <end position="390"/>
    </location>
</feature>
<evidence type="ECO:0000256" key="7">
    <source>
        <dbReference type="SAM" id="Phobius"/>
    </source>
</evidence>
<dbReference type="SUPFAM" id="SSF82866">
    <property type="entry name" value="Multidrug efflux transporter AcrB transmembrane domain"/>
    <property type="match status" value="2"/>
</dbReference>
<dbReference type="Pfam" id="PF03176">
    <property type="entry name" value="MMPL"/>
    <property type="match status" value="2"/>
</dbReference>
<feature type="domain" description="Membrane transport protein MMPL" evidence="8">
    <location>
        <begin position="45"/>
        <end position="370"/>
    </location>
</feature>
<organism evidence="9 10">
    <name type="scientific">Mycolicibacterium insubricum</name>
    <dbReference type="NCBI Taxonomy" id="444597"/>
    <lineage>
        <taxon>Bacteria</taxon>
        <taxon>Bacillati</taxon>
        <taxon>Actinomycetota</taxon>
        <taxon>Actinomycetes</taxon>
        <taxon>Mycobacteriales</taxon>
        <taxon>Mycobacteriaceae</taxon>
        <taxon>Mycolicibacterium</taxon>
    </lineage>
</organism>
<evidence type="ECO:0000256" key="6">
    <source>
        <dbReference type="ARBA" id="ARBA00023136"/>
    </source>
</evidence>
<feature type="transmembrane region" description="Helical" evidence="7">
    <location>
        <begin position="286"/>
        <end position="312"/>
    </location>
</feature>
<evidence type="ECO:0000256" key="2">
    <source>
        <dbReference type="ARBA" id="ARBA00010157"/>
    </source>
</evidence>
<keyword evidence="5 7" id="KW-1133">Transmembrane helix</keyword>
<reference evidence="9 10" key="1">
    <citation type="submission" date="2016-12" db="EMBL/GenBank/DDBJ databases">
        <title>The new phylogeny of genus Mycobacterium.</title>
        <authorList>
            <person name="Tortoli E."/>
            <person name="Trovato A."/>
            <person name="Cirillo D.M."/>
        </authorList>
    </citation>
    <scope>NUCLEOTIDE SEQUENCE [LARGE SCALE GENOMIC DNA]</scope>
    <source>
        <strain evidence="9 10">DSM 45130</strain>
    </source>
</reference>
<evidence type="ECO:0000313" key="9">
    <source>
        <dbReference type="EMBL" id="ORA71032.1"/>
    </source>
</evidence>
<comment type="similarity">
    <text evidence="2">Belongs to the resistance-nodulation-cell division (RND) (TC 2.A.6) family. MmpL subfamily.</text>
</comment>
<dbReference type="PANTHER" id="PTHR33406">
    <property type="entry name" value="MEMBRANE PROTEIN MJ1562-RELATED"/>
    <property type="match status" value="1"/>
</dbReference>
<feature type="transmembrane region" description="Helical" evidence="7">
    <location>
        <begin position="211"/>
        <end position="237"/>
    </location>
</feature>
<gene>
    <name evidence="9" type="ORF">BST26_09125</name>
</gene>
<feature type="transmembrane region" description="Helical" evidence="7">
    <location>
        <begin position="818"/>
        <end position="837"/>
    </location>
</feature>
<keyword evidence="4 7" id="KW-0812">Transmembrane</keyword>
<dbReference type="GO" id="GO:0005886">
    <property type="term" value="C:plasma membrane"/>
    <property type="evidence" value="ECO:0007669"/>
    <property type="project" value="UniProtKB-SubCell"/>
</dbReference>
<keyword evidence="3" id="KW-1003">Cell membrane</keyword>